<name>A0A147BF05_IXORI</name>
<dbReference type="AlphaFoldDB" id="A0A147BF05"/>
<dbReference type="EMBL" id="GEGO01006048">
    <property type="protein sequence ID" value="JAR89356.1"/>
    <property type="molecule type" value="Transcribed_RNA"/>
</dbReference>
<sequence length="74" mass="8575">MQFVHCSKLLLFPTLFGACLHLPLRARLSRCTRNVRTSCGIWCPFFSFFFYVWLECLVSSQFDIGIRPQGIAVE</sequence>
<proteinExistence type="predicted"/>
<evidence type="ECO:0000313" key="1">
    <source>
        <dbReference type="EMBL" id="JAR89356.1"/>
    </source>
</evidence>
<reference evidence="1" key="1">
    <citation type="journal article" date="2018" name="PLoS Negl. Trop. Dis.">
        <title>Sialome diversity of ticks revealed by RNAseq of single tick salivary glands.</title>
        <authorList>
            <person name="Perner J."/>
            <person name="Kropackova S."/>
            <person name="Kopacek P."/>
            <person name="Ribeiro J.M."/>
        </authorList>
    </citation>
    <scope>NUCLEOTIDE SEQUENCE</scope>
    <source>
        <strain evidence="1">Siblings of single egg batch collected in Ceske Budejovice</strain>
        <tissue evidence="1">Salivary glands</tissue>
    </source>
</reference>
<accession>A0A147BF05</accession>
<organism evidence="1">
    <name type="scientific">Ixodes ricinus</name>
    <name type="common">Common tick</name>
    <name type="synonym">Acarus ricinus</name>
    <dbReference type="NCBI Taxonomy" id="34613"/>
    <lineage>
        <taxon>Eukaryota</taxon>
        <taxon>Metazoa</taxon>
        <taxon>Ecdysozoa</taxon>
        <taxon>Arthropoda</taxon>
        <taxon>Chelicerata</taxon>
        <taxon>Arachnida</taxon>
        <taxon>Acari</taxon>
        <taxon>Parasitiformes</taxon>
        <taxon>Ixodida</taxon>
        <taxon>Ixodoidea</taxon>
        <taxon>Ixodidae</taxon>
        <taxon>Ixodinae</taxon>
        <taxon>Ixodes</taxon>
    </lineage>
</organism>
<protein>
    <submittedName>
        <fullName evidence="1">Uncharacterized protein</fullName>
    </submittedName>
</protein>